<keyword evidence="1" id="KW-0812">Transmembrane</keyword>
<dbReference type="EMBL" id="QCYY01001367">
    <property type="protein sequence ID" value="ROT78537.1"/>
    <property type="molecule type" value="Genomic_DNA"/>
</dbReference>
<comment type="caution">
    <text evidence="2">The sequence shown here is derived from an EMBL/GenBank/DDBJ whole genome shotgun (WGS) entry which is preliminary data.</text>
</comment>
<feature type="transmembrane region" description="Helical" evidence="1">
    <location>
        <begin position="21"/>
        <end position="54"/>
    </location>
</feature>
<protein>
    <submittedName>
        <fullName evidence="2">Uncharacterized protein</fullName>
    </submittedName>
</protein>
<organism evidence="2 3">
    <name type="scientific">Penaeus vannamei</name>
    <name type="common">Whiteleg shrimp</name>
    <name type="synonym">Litopenaeus vannamei</name>
    <dbReference type="NCBI Taxonomy" id="6689"/>
    <lineage>
        <taxon>Eukaryota</taxon>
        <taxon>Metazoa</taxon>
        <taxon>Ecdysozoa</taxon>
        <taxon>Arthropoda</taxon>
        <taxon>Crustacea</taxon>
        <taxon>Multicrustacea</taxon>
        <taxon>Malacostraca</taxon>
        <taxon>Eumalacostraca</taxon>
        <taxon>Eucarida</taxon>
        <taxon>Decapoda</taxon>
        <taxon>Dendrobranchiata</taxon>
        <taxon>Penaeoidea</taxon>
        <taxon>Penaeidae</taxon>
        <taxon>Penaeus</taxon>
    </lineage>
</organism>
<sequence>MDTSRRFKDKPRGHRDTPRLVFGRCLCLSLRAGVIIIASLEIFIIGLGLFAVILFEATGQERAAATTTAIRADVSRELGEKDSNKQRIFCHLSIQYTTQYVTETQAVPHYVTQTQVVPQYVTETVPQYVTTTVQQEYVTVDQYCKPSGGYGYDG</sequence>
<dbReference type="AlphaFoldDB" id="A0A423TPZ1"/>
<dbReference type="Proteomes" id="UP000283509">
    <property type="component" value="Unassembled WGS sequence"/>
</dbReference>
<gene>
    <name evidence="2" type="ORF">C7M84_002742</name>
</gene>
<keyword evidence="3" id="KW-1185">Reference proteome</keyword>
<keyword evidence="1" id="KW-0472">Membrane</keyword>
<evidence type="ECO:0000313" key="3">
    <source>
        <dbReference type="Proteomes" id="UP000283509"/>
    </source>
</evidence>
<accession>A0A423TPZ1</accession>
<reference evidence="2 3" key="1">
    <citation type="submission" date="2018-04" db="EMBL/GenBank/DDBJ databases">
        <authorList>
            <person name="Zhang X."/>
            <person name="Yuan J."/>
            <person name="Li F."/>
            <person name="Xiang J."/>
        </authorList>
    </citation>
    <scope>NUCLEOTIDE SEQUENCE [LARGE SCALE GENOMIC DNA]</scope>
    <source>
        <tissue evidence="2">Muscle</tissue>
    </source>
</reference>
<evidence type="ECO:0000313" key="2">
    <source>
        <dbReference type="EMBL" id="ROT78537.1"/>
    </source>
</evidence>
<reference evidence="2 3" key="2">
    <citation type="submission" date="2019-01" db="EMBL/GenBank/DDBJ databases">
        <title>The decoding of complex shrimp genome reveals the adaptation for benthos swimmer, frequently molting mechanism and breeding impact on genome.</title>
        <authorList>
            <person name="Sun Y."/>
            <person name="Gao Y."/>
            <person name="Yu Y."/>
        </authorList>
    </citation>
    <scope>NUCLEOTIDE SEQUENCE [LARGE SCALE GENOMIC DNA]</scope>
    <source>
        <tissue evidence="2">Muscle</tissue>
    </source>
</reference>
<evidence type="ECO:0000256" key="1">
    <source>
        <dbReference type="SAM" id="Phobius"/>
    </source>
</evidence>
<keyword evidence="1" id="KW-1133">Transmembrane helix</keyword>
<proteinExistence type="predicted"/>
<name>A0A423TPZ1_PENVA</name>